<feature type="transmembrane region" description="Helical" evidence="2">
    <location>
        <begin position="83"/>
        <end position="103"/>
    </location>
</feature>
<evidence type="ECO:0000313" key="3">
    <source>
        <dbReference type="EMBL" id="MDI1492996.1"/>
    </source>
</evidence>
<comment type="caution">
    <text evidence="3">The sequence shown here is derived from an EMBL/GenBank/DDBJ whole genome shotgun (WGS) entry which is preliminary data.</text>
</comment>
<keyword evidence="2" id="KW-0472">Membrane</keyword>
<keyword evidence="2" id="KW-1133">Transmembrane helix</keyword>
<gene>
    <name evidence="3" type="ORF">OHK93_004780</name>
</gene>
<feature type="compositionally biased region" description="Basic and acidic residues" evidence="1">
    <location>
        <begin position="189"/>
        <end position="200"/>
    </location>
</feature>
<organism evidence="3 4">
    <name type="scientific">Ramalina farinacea</name>
    <dbReference type="NCBI Taxonomy" id="258253"/>
    <lineage>
        <taxon>Eukaryota</taxon>
        <taxon>Fungi</taxon>
        <taxon>Dikarya</taxon>
        <taxon>Ascomycota</taxon>
        <taxon>Pezizomycotina</taxon>
        <taxon>Lecanoromycetes</taxon>
        <taxon>OSLEUM clade</taxon>
        <taxon>Lecanoromycetidae</taxon>
        <taxon>Lecanorales</taxon>
        <taxon>Lecanorineae</taxon>
        <taxon>Ramalinaceae</taxon>
        <taxon>Ramalina</taxon>
    </lineage>
</organism>
<dbReference type="Proteomes" id="UP001161017">
    <property type="component" value="Unassembled WGS sequence"/>
</dbReference>
<name>A0AA43QUQ8_9LECA</name>
<reference evidence="3" key="1">
    <citation type="journal article" date="2023" name="Genome Biol. Evol.">
        <title>First Whole Genome Sequence and Flow Cytometry Genome Size Data for the Lichen-Forming Fungus Ramalina farinacea (Ascomycota).</title>
        <authorList>
            <person name="Llewellyn T."/>
            <person name="Mian S."/>
            <person name="Hill R."/>
            <person name="Leitch I.J."/>
            <person name="Gaya E."/>
        </authorList>
    </citation>
    <scope>NUCLEOTIDE SEQUENCE</scope>
    <source>
        <strain evidence="3">LIQ254RAFAR</strain>
    </source>
</reference>
<protein>
    <submittedName>
        <fullName evidence="3">Uncharacterized protein</fullName>
    </submittedName>
</protein>
<dbReference type="EMBL" id="JAPUFD010000022">
    <property type="protein sequence ID" value="MDI1492996.1"/>
    <property type="molecule type" value="Genomic_DNA"/>
</dbReference>
<sequence>MVKFNAAARASVAQTTLPAFLTGEATGGTYGPIAVVAAFDEATGSSQASQSAHSPAPTAAATPGATSAQSDPQGLSPSTTLKLALAIPITISVIGSVLLFVLAKKKDKYKLLRFITCGLVRKKRQPASSSPTANGFYRPQQTVARQGDQGNLLGNYNAGRDGGDVNFHPGHSGWRVNQVHFHQANNAHLQRDGRVRRDEGGYELNGRGHQIPTDVPYEHLPQRPALTPPTSVPGRALLSR</sequence>
<dbReference type="AlphaFoldDB" id="A0AA43QUQ8"/>
<keyword evidence="2" id="KW-0812">Transmembrane</keyword>
<evidence type="ECO:0000313" key="4">
    <source>
        <dbReference type="Proteomes" id="UP001161017"/>
    </source>
</evidence>
<feature type="region of interest" description="Disordered" evidence="1">
    <location>
        <begin position="189"/>
        <end position="240"/>
    </location>
</feature>
<keyword evidence="4" id="KW-1185">Reference proteome</keyword>
<evidence type="ECO:0000256" key="2">
    <source>
        <dbReference type="SAM" id="Phobius"/>
    </source>
</evidence>
<feature type="region of interest" description="Disordered" evidence="1">
    <location>
        <begin position="46"/>
        <end position="74"/>
    </location>
</feature>
<accession>A0AA43QUQ8</accession>
<feature type="compositionally biased region" description="Low complexity" evidence="1">
    <location>
        <begin position="46"/>
        <end position="70"/>
    </location>
</feature>
<proteinExistence type="predicted"/>
<evidence type="ECO:0000256" key="1">
    <source>
        <dbReference type="SAM" id="MobiDB-lite"/>
    </source>
</evidence>